<comment type="caution">
    <text evidence="1">The sequence shown here is derived from an EMBL/GenBank/DDBJ whole genome shotgun (WGS) entry which is preliminary data.</text>
</comment>
<reference evidence="1 2" key="1">
    <citation type="journal article" date="2018" name="Sci. Rep.">
        <title>Genomic signatures of local adaptation to the degree of environmental predictability in rotifers.</title>
        <authorList>
            <person name="Franch-Gras L."/>
            <person name="Hahn C."/>
            <person name="Garcia-Roger E.M."/>
            <person name="Carmona M.J."/>
            <person name="Serra M."/>
            <person name="Gomez A."/>
        </authorList>
    </citation>
    <scope>NUCLEOTIDE SEQUENCE [LARGE SCALE GENOMIC DNA]</scope>
    <source>
        <strain evidence="1">HYR1</strain>
    </source>
</reference>
<protein>
    <submittedName>
        <fullName evidence="1">Uncharacterized protein</fullName>
    </submittedName>
</protein>
<dbReference type="AlphaFoldDB" id="A0A3M7QTG9"/>
<dbReference type="Proteomes" id="UP000276133">
    <property type="component" value="Unassembled WGS sequence"/>
</dbReference>
<sequence length="100" mass="11424">MEHTRRARSQSDGDQKLASDCLDSHKVSTEINDTTIGMLQVELILTFVPMFGSEFCWLDTSNVIIYQKNQPRQEGKLIKLAVSTEINGTRKKIDNYQSFL</sequence>
<evidence type="ECO:0000313" key="1">
    <source>
        <dbReference type="EMBL" id="RNA14727.1"/>
    </source>
</evidence>
<gene>
    <name evidence="1" type="ORF">BpHYR1_026518</name>
</gene>
<name>A0A3M7QTG9_BRAPC</name>
<keyword evidence="2" id="KW-1185">Reference proteome</keyword>
<accession>A0A3M7QTG9</accession>
<evidence type="ECO:0000313" key="2">
    <source>
        <dbReference type="Proteomes" id="UP000276133"/>
    </source>
</evidence>
<organism evidence="1 2">
    <name type="scientific">Brachionus plicatilis</name>
    <name type="common">Marine rotifer</name>
    <name type="synonym">Brachionus muelleri</name>
    <dbReference type="NCBI Taxonomy" id="10195"/>
    <lineage>
        <taxon>Eukaryota</taxon>
        <taxon>Metazoa</taxon>
        <taxon>Spiralia</taxon>
        <taxon>Gnathifera</taxon>
        <taxon>Rotifera</taxon>
        <taxon>Eurotatoria</taxon>
        <taxon>Monogononta</taxon>
        <taxon>Pseudotrocha</taxon>
        <taxon>Ploima</taxon>
        <taxon>Brachionidae</taxon>
        <taxon>Brachionus</taxon>
    </lineage>
</organism>
<proteinExistence type="predicted"/>
<dbReference type="EMBL" id="REGN01005118">
    <property type="protein sequence ID" value="RNA14727.1"/>
    <property type="molecule type" value="Genomic_DNA"/>
</dbReference>